<dbReference type="PROSITE" id="PS50005">
    <property type="entry name" value="TPR"/>
    <property type="match status" value="1"/>
</dbReference>
<dbReference type="EMBL" id="UINC01021849">
    <property type="protein sequence ID" value="SVA90281.1"/>
    <property type="molecule type" value="Genomic_DNA"/>
</dbReference>
<dbReference type="AlphaFoldDB" id="A0A381ZMU3"/>
<organism evidence="1">
    <name type="scientific">marine metagenome</name>
    <dbReference type="NCBI Taxonomy" id="408172"/>
    <lineage>
        <taxon>unclassified sequences</taxon>
        <taxon>metagenomes</taxon>
        <taxon>ecological metagenomes</taxon>
    </lineage>
</organism>
<reference evidence="1" key="1">
    <citation type="submission" date="2018-05" db="EMBL/GenBank/DDBJ databases">
        <authorList>
            <person name="Lanie J.A."/>
            <person name="Ng W.-L."/>
            <person name="Kazmierczak K.M."/>
            <person name="Andrzejewski T.M."/>
            <person name="Davidsen T.M."/>
            <person name="Wayne K.J."/>
            <person name="Tettelin H."/>
            <person name="Glass J.I."/>
            <person name="Rusch D."/>
            <person name="Podicherti R."/>
            <person name="Tsui H.-C.T."/>
            <person name="Winkler M.E."/>
        </authorList>
    </citation>
    <scope>NUCLEOTIDE SEQUENCE</scope>
</reference>
<evidence type="ECO:0000313" key="1">
    <source>
        <dbReference type="EMBL" id="SVA90281.1"/>
    </source>
</evidence>
<gene>
    <name evidence="1" type="ORF">METZ01_LOCUS143135</name>
</gene>
<dbReference type="InterPro" id="IPR019734">
    <property type="entry name" value="TPR_rpt"/>
</dbReference>
<name>A0A381ZMU3_9ZZZZ</name>
<sequence length="72" mass="8292">MLPSYLDYMYMTLKSDLTYSLLLCNLGAVTIDIGDTNRAREIFEESLDLIPVGIDYKVPSFYLDYLSNKQNN</sequence>
<proteinExistence type="predicted"/>
<protein>
    <submittedName>
        <fullName evidence="1">Uncharacterized protein</fullName>
    </submittedName>
</protein>
<accession>A0A381ZMU3</accession>